<dbReference type="RefSeq" id="XP_062713702.1">
    <property type="nucleotide sequence ID" value="XM_062857718.1"/>
</dbReference>
<dbReference type="InterPro" id="IPR036397">
    <property type="entry name" value="RNaseH_sf"/>
</dbReference>
<keyword evidence="4" id="KW-1185">Reference proteome</keyword>
<feature type="domain" description="Integrase catalytic" evidence="2">
    <location>
        <begin position="1"/>
        <end position="70"/>
    </location>
</feature>
<evidence type="ECO:0000259" key="2">
    <source>
        <dbReference type="PROSITE" id="PS50994"/>
    </source>
</evidence>
<reference evidence="4" key="1">
    <citation type="journal article" date="2015" name="Proc. Natl. Acad. Sci. U.S.A.">
        <title>Genome sequence of the Asian Tiger mosquito, Aedes albopictus, reveals insights into its biology, genetics, and evolution.</title>
        <authorList>
            <person name="Chen X.G."/>
            <person name="Jiang X."/>
            <person name="Gu J."/>
            <person name="Xu M."/>
            <person name="Wu Y."/>
            <person name="Deng Y."/>
            <person name="Zhang C."/>
            <person name="Bonizzoni M."/>
            <person name="Dermauw W."/>
            <person name="Vontas J."/>
            <person name="Armbruster P."/>
            <person name="Huang X."/>
            <person name="Yang Y."/>
            <person name="Zhang H."/>
            <person name="He W."/>
            <person name="Peng H."/>
            <person name="Liu Y."/>
            <person name="Wu K."/>
            <person name="Chen J."/>
            <person name="Lirakis M."/>
            <person name="Topalis P."/>
            <person name="Van Leeuwen T."/>
            <person name="Hall A.B."/>
            <person name="Jiang X."/>
            <person name="Thorpe C."/>
            <person name="Mueller R.L."/>
            <person name="Sun C."/>
            <person name="Waterhouse R.M."/>
            <person name="Yan G."/>
            <person name="Tu Z.J."/>
            <person name="Fang X."/>
            <person name="James A.A."/>
        </authorList>
    </citation>
    <scope>NUCLEOTIDE SEQUENCE [LARGE SCALE GENOMIC DNA]</scope>
    <source>
        <strain evidence="4">Foshan</strain>
    </source>
</reference>
<feature type="region of interest" description="Disordered" evidence="1">
    <location>
        <begin position="127"/>
        <end position="248"/>
    </location>
</feature>
<dbReference type="InterPro" id="IPR012337">
    <property type="entry name" value="RNaseH-like_sf"/>
</dbReference>
<protein>
    <recommendedName>
        <fullName evidence="2">Integrase catalytic domain-containing protein</fullName>
    </recommendedName>
</protein>
<dbReference type="PROSITE" id="PS50994">
    <property type="entry name" value="INTEGRASE"/>
    <property type="match status" value="1"/>
</dbReference>
<sequence>MKSPPYNPSSNGQAERMVRVVKEGLKKFLLDPDMTGLSTEDLVSYFLFGYRNTCLEDGRTFPSERLFSFKPKTLLDLIHPKNSFKHHSTKPKEVDKCVVSVGGRVYSAHRNQLKLVGTPKRRGLVLGRSERIQRRKRTREDDDERFSDDEDEFYGFPSESFIYRDGDDRNGVTARGPDVEVSVPRRRSLSREDDQRESSSLPPEQVEQQAGPSSRLQNHSSPSKNRQELVRRSKRPKRLKKDMDFEYY</sequence>
<dbReference type="GeneID" id="134290556"/>
<accession>A0ABM1ZYT7</accession>
<dbReference type="InterPro" id="IPR001584">
    <property type="entry name" value="Integrase_cat-core"/>
</dbReference>
<evidence type="ECO:0000313" key="4">
    <source>
        <dbReference type="Proteomes" id="UP000069940"/>
    </source>
</evidence>
<feature type="compositionally biased region" description="Polar residues" evidence="1">
    <location>
        <begin position="198"/>
        <end position="224"/>
    </location>
</feature>
<feature type="compositionally biased region" description="Acidic residues" evidence="1">
    <location>
        <begin position="141"/>
        <end position="153"/>
    </location>
</feature>
<name>A0ABM1ZYT7_AEDAL</name>
<reference evidence="3" key="2">
    <citation type="submission" date="2025-05" db="UniProtKB">
        <authorList>
            <consortium name="EnsemblMetazoa"/>
        </authorList>
    </citation>
    <scope>IDENTIFICATION</scope>
    <source>
        <strain evidence="3">Foshan</strain>
    </source>
</reference>
<evidence type="ECO:0000313" key="3">
    <source>
        <dbReference type="EnsemblMetazoa" id="AALFPA23_022877.P33997"/>
    </source>
</evidence>
<dbReference type="Gene3D" id="3.30.420.10">
    <property type="entry name" value="Ribonuclease H-like superfamily/Ribonuclease H"/>
    <property type="match status" value="1"/>
</dbReference>
<dbReference type="SUPFAM" id="SSF53098">
    <property type="entry name" value="Ribonuclease H-like"/>
    <property type="match status" value="1"/>
</dbReference>
<organism evidence="3 4">
    <name type="scientific">Aedes albopictus</name>
    <name type="common">Asian tiger mosquito</name>
    <name type="synonym">Stegomyia albopicta</name>
    <dbReference type="NCBI Taxonomy" id="7160"/>
    <lineage>
        <taxon>Eukaryota</taxon>
        <taxon>Metazoa</taxon>
        <taxon>Ecdysozoa</taxon>
        <taxon>Arthropoda</taxon>
        <taxon>Hexapoda</taxon>
        <taxon>Insecta</taxon>
        <taxon>Pterygota</taxon>
        <taxon>Neoptera</taxon>
        <taxon>Endopterygota</taxon>
        <taxon>Diptera</taxon>
        <taxon>Nematocera</taxon>
        <taxon>Culicoidea</taxon>
        <taxon>Culicidae</taxon>
        <taxon>Culicinae</taxon>
        <taxon>Aedini</taxon>
        <taxon>Aedes</taxon>
        <taxon>Stegomyia</taxon>
    </lineage>
</organism>
<evidence type="ECO:0000256" key="1">
    <source>
        <dbReference type="SAM" id="MobiDB-lite"/>
    </source>
</evidence>
<dbReference type="EnsemblMetazoa" id="AALFPA23_022877.R33997">
    <property type="protein sequence ID" value="AALFPA23_022877.P33997"/>
    <property type="gene ID" value="AALFPA23_022877"/>
</dbReference>
<proteinExistence type="predicted"/>
<dbReference type="Proteomes" id="UP000069940">
    <property type="component" value="Unassembled WGS sequence"/>
</dbReference>